<dbReference type="EMBL" id="JBHSMT010000013">
    <property type="protein sequence ID" value="MFC5474282.1"/>
    <property type="molecule type" value="Genomic_DNA"/>
</dbReference>
<dbReference type="InterPro" id="IPR010653">
    <property type="entry name" value="NlpB/DapX"/>
</dbReference>
<comment type="caution">
    <text evidence="1">The sequence shown here is derived from an EMBL/GenBank/DDBJ whole genome shotgun (WGS) entry which is preliminary data.</text>
</comment>
<accession>A0ABW0MB57</accession>
<dbReference type="Pfam" id="PF06804">
    <property type="entry name" value="Lipoprotein_18"/>
    <property type="match status" value="1"/>
</dbReference>
<proteinExistence type="predicted"/>
<evidence type="ECO:0000313" key="1">
    <source>
        <dbReference type="EMBL" id="MFC5474282.1"/>
    </source>
</evidence>
<dbReference type="InterPro" id="IPR042268">
    <property type="entry name" value="BamC_C"/>
</dbReference>
<dbReference type="RefSeq" id="WP_378997354.1">
    <property type="nucleotide sequence ID" value="NZ_JBHSMT010000013.1"/>
</dbReference>
<organism evidence="1 2">
    <name type="scientific">Paraherbaspirillum soli</name>
    <dbReference type="NCBI Taxonomy" id="631222"/>
    <lineage>
        <taxon>Bacteria</taxon>
        <taxon>Pseudomonadati</taxon>
        <taxon>Pseudomonadota</taxon>
        <taxon>Betaproteobacteria</taxon>
        <taxon>Burkholderiales</taxon>
        <taxon>Oxalobacteraceae</taxon>
        <taxon>Paraherbaspirillum</taxon>
    </lineage>
</organism>
<dbReference type="PROSITE" id="PS51257">
    <property type="entry name" value="PROKAR_LIPOPROTEIN"/>
    <property type="match status" value="1"/>
</dbReference>
<protein>
    <submittedName>
        <fullName evidence="1">Outer membrane protein assembly factor BamC</fullName>
    </submittedName>
</protein>
<dbReference type="Gene3D" id="3.30.310.170">
    <property type="entry name" value="Outer membrane protein assembly factor BamC"/>
    <property type="match status" value="1"/>
</dbReference>
<evidence type="ECO:0000313" key="2">
    <source>
        <dbReference type="Proteomes" id="UP001596045"/>
    </source>
</evidence>
<sequence>MTIRKNIPSIQFSLTQRSLVIGLALASLAGCSSVGSILEPDRIDYKSADKIKAPKLDIPPDLTQLQRENRYAIPEANQGTATASGYNLEQGARPAAAAAAIAPNAAPDMHIERDGSQRWLVVKAAPESLWPKVKDFWQDSGFLINIENSEAGVMETDWAENRAKIPQDFVRNTLGKVFDSLYSTGERDKFRTRLERGQNGTTEIYISHRGAEEVLSGAQKESSIWTARAPDPQLEAEFLSRLMARLGADEVKAKAAVANTPSLQSRSKLVKDANGAYVQVDEGFDRAWRRVGLALDRVGFTVEDRDRSQGLYFVRYVDQNADAKDKKSEQGFFSKLFSSSDSDKAKSAVGYRIFVKGSESASQISVLNKDGKPEASQTSDKILALLNEQLK</sequence>
<name>A0ABW0MB57_9BURK</name>
<keyword evidence="2" id="KW-1185">Reference proteome</keyword>
<reference evidence="2" key="1">
    <citation type="journal article" date="2019" name="Int. J. Syst. Evol. Microbiol.">
        <title>The Global Catalogue of Microorganisms (GCM) 10K type strain sequencing project: providing services to taxonomists for standard genome sequencing and annotation.</title>
        <authorList>
            <consortium name="The Broad Institute Genomics Platform"/>
            <consortium name="The Broad Institute Genome Sequencing Center for Infectious Disease"/>
            <person name="Wu L."/>
            <person name="Ma J."/>
        </authorList>
    </citation>
    <scope>NUCLEOTIDE SEQUENCE [LARGE SCALE GENOMIC DNA]</scope>
    <source>
        <strain evidence="2">JCM 17066</strain>
    </source>
</reference>
<dbReference type="Proteomes" id="UP001596045">
    <property type="component" value="Unassembled WGS sequence"/>
</dbReference>
<gene>
    <name evidence="1" type="primary">bamC</name>
    <name evidence="1" type="ORF">ACFPM8_09960</name>
</gene>